<keyword evidence="5 9" id="KW-0812">Transmembrane</keyword>
<feature type="transmembrane region" description="Helical" evidence="9">
    <location>
        <begin position="192"/>
        <end position="209"/>
    </location>
</feature>
<evidence type="ECO:0000256" key="5">
    <source>
        <dbReference type="ARBA" id="ARBA00022692"/>
    </source>
</evidence>
<dbReference type="InterPro" id="IPR038770">
    <property type="entry name" value="Na+/solute_symporter_sf"/>
</dbReference>
<accession>A0A4R6JJK5</accession>
<gene>
    <name evidence="11" type="ORF">EV643_12095</name>
</gene>
<evidence type="ECO:0000256" key="8">
    <source>
        <dbReference type="ARBA" id="ARBA00023136"/>
    </source>
</evidence>
<evidence type="ECO:0000256" key="6">
    <source>
        <dbReference type="ARBA" id="ARBA00022989"/>
    </source>
</evidence>
<keyword evidence="12" id="KW-1185">Reference proteome</keyword>
<feature type="transmembrane region" description="Helical" evidence="9">
    <location>
        <begin position="314"/>
        <end position="332"/>
    </location>
</feature>
<evidence type="ECO:0000256" key="4">
    <source>
        <dbReference type="ARBA" id="ARBA00022475"/>
    </source>
</evidence>
<keyword evidence="2" id="KW-0813">Transport</keyword>
<dbReference type="GO" id="GO:0015297">
    <property type="term" value="F:antiporter activity"/>
    <property type="evidence" value="ECO:0007669"/>
    <property type="project" value="UniProtKB-KW"/>
</dbReference>
<keyword evidence="7" id="KW-0406">Ion transport</keyword>
<comment type="caution">
    <text evidence="11">The sequence shown here is derived from an EMBL/GenBank/DDBJ whole genome shotgun (WGS) entry which is preliminary data.</text>
</comment>
<feature type="transmembrane region" description="Helical" evidence="9">
    <location>
        <begin position="370"/>
        <end position="388"/>
    </location>
</feature>
<protein>
    <submittedName>
        <fullName evidence="11">NhaP-type Na+/H+ or K+/H+ antiporter</fullName>
    </submittedName>
</protein>
<reference evidence="11 12" key="1">
    <citation type="submission" date="2019-03" db="EMBL/GenBank/DDBJ databases">
        <title>Genomic Encyclopedia of Type Strains, Phase III (KMG-III): the genomes of soil and plant-associated and newly described type strains.</title>
        <authorList>
            <person name="Whitman W."/>
        </authorList>
    </citation>
    <scope>NUCLEOTIDE SEQUENCE [LARGE SCALE GENOMIC DNA]</scope>
    <source>
        <strain evidence="11 12">VKM Ac-2527</strain>
    </source>
</reference>
<feature type="transmembrane region" description="Helical" evidence="9">
    <location>
        <begin position="116"/>
        <end position="149"/>
    </location>
</feature>
<evidence type="ECO:0000313" key="11">
    <source>
        <dbReference type="EMBL" id="TDO36364.1"/>
    </source>
</evidence>
<feature type="transmembrane region" description="Helical" evidence="9">
    <location>
        <begin position="48"/>
        <end position="67"/>
    </location>
</feature>
<dbReference type="AlphaFoldDB" id="A0A4R6JJK5"/>
<feature type="transmembrane region" description="Helical" evidence="9">
    <location>
        <begin position="260"/>
        <end position="293"/>
    </location>
</feature>
<feature type="transmembrane region" description="Helical" evidence="9">
    <location>
        <begin position="400"/>
        <end position="423"/>
    </location>
</feature>
<dbReference type="PANTHER" id="PTHR32507">
    <property type="entry name" value="NA(+)/H(+) ANTIPORTER 1"/>
    <property type="match status" value="1"/>
</dbReference>
<evidence type="ECO:0000256" key="1">
    <source>
        <dbReference type="ARBA" id="ARBA00004651"/>
    </source>
</evidence>
<feature type="transmembrane region" description="Helical" evidence="9">
    <location>
        <begin position="338"/>
        <end position="358"/>
    </location>
</feature>
<dbReference type="PANTHER" id="PTHR32507:SF8">
    <property type="entry name" value="CNH1P"/>
    <property type="match status" value="1"/>
</dbReference>
<proteinExistence type="predicted"/>
<name>A0A4R6JJK5_9ACTN</name>
<keyword evidence="3" id="KW-0050">Antiport</keyword>
<dbReference type="GO" id="GO:0005886">
    <property type="term" value="C:plasma membrane"/>
    <property type="evidence" value="ECO:0007669"/>
    <property type="project" value="UniProtKB-SubCell"/>
</dbReference>
<evidence type="ECO:0000313" key="12">
    <source>
        <dbReference type="Proteomes" id="UP000295388"/>
    </source>
</evidence>
<evidence type="ECO:0000256" key="3">
    <source>
        <dbReference type="ARBA" id="ARBA00022449"/>
    </source>
</evidence>
<dbReference type="Pfam" id="PF00999">
    <property type="entry name" value="Na_H_Exchanger"/>
    <property type="match status" value="1"/>
</dbReference>
<evidence type="ECO:0000256" key="2">
    <source>
        <dbReference type="ARBA" id="ARBA00022448"/>
    </source>
</evidence>
<feature type="domain" description="Cation/H+ exchanger transmembrane" evidence="10">
    <location>
        <begin position="35"/>
        <end position="424"/>
    </location>
</feature>
<feature type="transmembrane region" description="Helical" evidence="9">
    <location>
        <begin position="20"/>
        <end position="41"/>
    </location>
</feature>
<feature type="transmembrane region" description="Helical" evidence="9">
    <location>
        <begin position="87"/>
        <end position="104"/>
    </location>
</feature>
<evidence type="ECO:0000259" key="10">
    <source>
        <dbReference type="Pfam" id="PF00999"/>
    </source>
</evidence>
<keyword evidence="6 9" id="KW-1133">Transmembrane helix</keyword>
<organism evidence="11 12">
    <name type="scientific">Kribbella caucasensis</name>
    <dbReference type="NCBI Taxonomy" id="2512215"/>
    <lineage>
        <taxon>Bacteria</taxon>
        <taxon>Bacillati</taxon>
        <taxon>Actinomycetota</taxon>
        <taxon>Actinomycetes</taxon>
        <taxon>Propionibacteriales</taxon>
        <taxon>Kribbellaceae</taxon>
        <taxon>Kribbella</taxon>
    </lineage>
</organism>
<dbReference type="InterPro" id="IPR006153">
    <property type="entry name" value="Cation/H_exchanger_TM"/>
</dbReference>
<dbReference type="EMBL" id="SNWQ01000020">
    <property type="protein sequence ID" value="TDO36364.1"/>
    <property type="molecule type" value="Genomic_DNA"/>
</dbReference>
<evidence type="ECO:0000256" key="7">
    <source>
        <dbReference type="ARBA" id="ARBA00023065"/>
    </source>
</evidence>
<dbReference type="Gene3D" id="1.20.1530.20">
    <property type="match status" value="1"/>
</dbReference>
<comment type="subcellular location">
    <subcellularLocation>
        <location evidence="1">Cell membrane</location>
        <topology evidence="1">Multi-pass membrane protein</topology>
    </subcellularLocation>
</comment>
<dbReference type="GO" id="GO:1902600">
    <property type="term" value="P:proton transmembrane transport"/>
    <property type="evidence" value="ECO:0007669"/>
    <property type="project" value="InterPro"/>
</dbReference>
<dbReference type="Proteomes" id="UP000295388">
    <property type="component" value="Unassembled WGS sequence"/>
</dbReference>
<evidence type="ECO:0000256" key="9">
    <source>
        <dbReference type="SAM" id="Phobius"/>
    </source>
</evidence>
<keyword evidence="8 9" id="KW-0472">Membrane</keyword>
<feature type="transmembrane region" description="Helical" evidence="9">
    <location>
        <begin position="221"/>
        <end position="240"/>
    </location>
</feature>
<sequence length="433" mass="46023">MAIGPTWVPTADSGHMGDTMRITGDGLYLIAGLALLIGAVLPRLLKRYAVSAPIAFVGAGLLLGLVVDPDRLSPIAEPELTEHLAELTVLIALMGVGLAIDRPIGWRRWQVTWRLLLVAMPACVAAVAGVGWLLGLAPAVALLLAAVLAPTDPVLASDVQVQGPSTGEGAEPEEDDEVRFALTSEAGLNDGLAFPLVYLAVFAATKGAVGDWALEWVAWELIGKTVIGLVTGVVAGRLLGRMAFSAPLPSFRLADSREPVLALAMTLGVYGLAELLHGYGFLAVFVAALTLRAAERAHDFHEELHSFLEQLEHILTWGILMLIGVAVTGGILEPLTLPGVLIGLLLVLVIRPLVGWLSLQRTPMRRSERWVTAAFGVRGVGSVFYLAYAGSDFAADLPWLWATVAFTVVLSVAVHGVAATPMMRMLERRRRGS</sequence>
<keyword evidence="4" id="KW-1003">Cell membrane</keyword>